<name>A0ACB9QF38_9MYRT</name>
<proteinExistence type="predicted"/>
<evidence type="ECO:0000313" key="1">
    <source>
        <dbReference type="EMBL" id="KAI4365080.1"/>
    </source>
</evidence>
<dbReference type="EMBL" id="CM042885">
    <property type="protein sequence ID" value="KAI4365080.1"/>
    <property type="molecule type" value="Genomic_DNA"/>
</dbReference>
<sequence>MAMEEKGSKGGKGEEDAEGEEKRRLLGGVPVLDFDMLCSAMALQTQGKWTNLRGCEEEGGRGLCPGEVGGVLRMWEGEFLDCLEDRRLALQSACCPCYRFGNNMKRAGFGSSFVQGSFHLVLVSCALANAVAFAVTRRHYFLSLAVIFTLSVGAYQGFFRMQMRKKFNIKEARTLEMNNVQDGTWHGRGDTICITSYSDGKPSLSAALRKDGSGKSSVGLHFPCQGFSGAAPNHVSTYSGSTKFINPSYLATRLNLGMDAQILFGDYSVTLIVVGNQAIGI</sequence>
<reference evidence="2" key="1">
    <citation type="journal article" date="2023" name="Front. Plant Sci.">
        <title>Chromosomal-level genome assembly of Melastoma candidum provides insights into trichome evolution.</title>
        <authorList>
            <person name="Zhong Y."/>
            <person name="Wu W."/>
            <person name="Sun C."/>
            <person name="Zou P."/>
            <person name="Liu Y."/>
            <person name="Dai S."/>
            <person name="Zhou R."/>
        </authorList>
    </citation>
    <scope>NUCLEOTIDE SEQUENCE [LARGE SCALE GENOMIC DNA]</scope>
</reference>
<protein>
    <submittedName>
        <fullName evidence="1">Uncharacterized protein</fullName>
    </submittedName>
</protein>
<accession>A0ACB9QF38</accession>
<keyword evidence="2" id="KW-1185">Reference proteome</keyword>
<dbReference type="Proteomes" id="UP001057402">
    <property type="component" value="Chromosome 6"/>
</dbReference>
<organism evidence="1 2">
    <name type="scientific">Melastoma candidum</name>
    <dbReference type="NCBI Taxonomy" id="119954"/>
    <lineage>
        <taxon>Eukaryota</taxon>
        <taxon>Viridiplantae</taxon>
        <taxon>Streptophyta</taxon>
        <taxon>Embryophyta</taxon>
        <taxon>Tracheophyta</taxon>
        <taxon>Spermatophyta</taxon>
        <taxon>Magnoliopsida</taxon>
        <taxon>eudicotyledons</taxon>
        <taxon>Gunneridae</taxon>
        <taxon>Pentapetalae</taxon>
        <taxon>rosids</taxon>
        <taxon>malvids</taxon>
        <taxon>Myrtales</taxon>
        <taxon>Melastomataceae</taxon>
        <taxon>Melastomatoideae</taxon>
        <taxon>Melastomateae</taxon>
        <taxon>Melastoma</taxon>
    </lineage>
</organism>
<evidence type="ECO:0000313" key="2">
    <source>
        <dbReference type="Proteomes" id="UP001057402"/>
    </source>
</evidence>
<gene>
    <name evidence="1" type="ORF">MLD38_021100</name>
</gene>
<comment type="caution">
    <text evidence="1">The sequence shown here is derived from an EMBL/GenBank/DDBJ whole genome shotgun (WGS) entry which is preliminary data.</text>
</comment>